<evidence type="ECO:0000313" key="9">
    <source>
        <dbReference type="Proteomes" id="UP000694380"/>
    </source>
</evidence>
<dbReference type="GeneTree" id="ENSGT00940000160727"/>
<evidence type="ECO:0000256" key="5">
    <source>
        <dbReference type="SAM" id="Phobius"/>
    </source>
</evidence>
<evidence type="ECO:0000256" key="2">
    <source>
        <dbReference type="ARBA" id="ARBA00009923"/>
    </source>
</evidence>
<name>A0A8C3HZL2_CHRPI</name>
<evidence type="ECO:0000256" key="1">
    <source>
        <dbReference type="ARBA" id="ARBA00004370"/>
    </source>
</evidence>
<dbReference type="PROSITE" id="PS01010">
    <property type="entry name" value="CRISP_2"/>
    <property type="match status" value="1"/>
</dbReference>
<protein>
    <submittedName>
        <fullName evidence="8">GLI pathosis related 1</fullName>
    </submittedName>
</protein>
<comment type="similarity">
    <text evidence="2">Belongs to the CRISP family.</text>
</comment>
<evidence type="ECO:0000256" key="6">
    <source>
        <dbReference type="SAM" id="SignalP"/>
    </source>
</evidence>
<comment type="subcellular location">
    <subcellularLocation>
        <location evidence="1">Membrane</location>
    </subcellularLocation>
</comment>
<keyword evidence="5" id="KW-0812">Transmembrane</keyword>
<dbReference type="FunFam" id="3.40.33.10:FF:000008">
    <property type="entry name" value="GLI pathogenesis-related 1 (Glioma)"/>
    <property type="match status" value="1"/>
</dbReference>
<dbReference type="GO" id="GO:0005576">
    <property type="term" value="C:extracellular region"/>
    <property type="evidence" value="ECO:0007669"/>
    <property type="project" value="InterPro"/>
</dbReference>
<accession>A0A8C3HZL2</accession>
<dbReference type="AlphaFoldDB" id="A0A8C3HZL2"/>
<dbReference type="InterPro" id="IPR002413">
    <property type="entry name" value="V5_allergen-like"/>
</dbReference>
<reference evidence="8" key="2">
    <citation type="submission" date="2025-09" db="UniProtKB">
        <authorList>
            <consortium name="Ensembl"/>
        </authorList>
    </citation>
    <scope>IDENTIFICATION</scope>
</reference>
<dbReference type="InterPro" id="IPR034121">
    <property type="entry name" value="SCP_GLIPR-1-like"/>
</dbReference>
<dbReference type="SMART" id="SM00198">
    <property type="entry name" value="SCP"/>
    <property type="match status" value="1"/>
</dbReference>
<feature type="domain" description="SCP" evidence="7">
    <location>
        <begin position="34"/>
        <end position="185"/>
    </location>
</feature>
<dbReference type="CDD" id="cd05385">
    <property type="entry name" value="CAP_GLIPR1-like"/>
    <property type="match status" value="1"/>
</dbReference>
<feature type="chain" id="PRO_5034266015" evidence="6">
    <location>
        <begin position="22"/>
        <end position="322"/>
    </location>
</feature>
<dbReference type="InterPro" id="IPR018244">
    <property type="entry name" value="Allrgn_V5/Tpx1_CS"/>
</dbReference>
<dbReference type="Proteomes" id="UP000694380">
    <property type="component" value="Unplaced"/>
</dbReference>
<dbReference type="PROSITE" id="PS01009">
    <property type="entry name" value="CRISP_1"/>
    <property type="match status" value="1"/>
</dbReference>
<organism evidence="8 9">
    <name type="scientific">Chrysemys picta bellii</name>
    <name type="common">Western painted turtle</name>
    <name type="synonym">Emys bellii</name>
    <dbReference type="NCBI Taxonomy" id="8478"/>
    <lineage>
        <taxon>Eukaryota</taxon>
        <taxon>Metazoa</taxon>
        <taxon>Chordata</taxon>
        <taxon>Craniata</taxon>
        <taxon>Vertebrata</taxon>
        <taxon>Euteleostomi</taxon>
        <taxon>Archelosauria</taxon>
        <taxon>Testudinata</taxon>
        <taxon>Testudines</taxon>
        <taxon>Cryptodira</taxon>
        <taxon>Durocryptodira</taxon>
        <taxon>Testudinoidea</taxon>
        <taxon>Emydidae</taxon>
        <taxon>Chrysemys</taxon>
    </lineage>
</organism>
<dbReference type="InterPro" id="IPR014044">
    <property type="entry name" value="CAP_dom"/>
</dbReference>
<sequence>MKVRLFLGVLLLLDLLSSCYSYKSNTLPDIEDRQFIKECVNAHNSFRSKVNPPASNMRHMSWDSALAKSAKAWAKRCHFDHNGYLKISGKMHPNFTPVGENIWTGSLRLFSASAAISNWYNEVTDYTFETRYCTRMCGHYTQVVWARSYKVGCAVQFCPRVTGFDRLTNGAHFVCNYAPAGNFPTQPYKTGAACSDCSGEKCVDKLCENPERDTLKSTYHNLILLLEILRVCYISHGLINTLSPFCFLGYSSWYPDWDIPPHANPSGAPHPNPSGAPHPSPPRSSCDQYCITVLIVRLLFVLLTFGAVLLVQWQYPQIFIYE</sequence>
<evidence type="ECO:0000259" key="7">
    <source>
        <dbReference type="SMART" id="SM00198"/>
    </source>
</evidence>
<keyword evidence="9" id="KW-1185">Reference proteome</keyword>
<dbReference type="PRINTS" id="PR00837">
    <property type="entry name" value="V5TPXLIKE"/>
</dbReference>
<evidence type="ECO:0000313" key="8">
    <source>
        <dbReference type="Ensembl" id="ENSCPBP00000025469.1"/>
    </source>
</evidence>
<dbReference type="Gene3D" id="3.40.33.10">
    <property type="entry name" value="CAP"/>
    <property type="match status" value="1"/>
</dbReference>
<dbReference type="Ensembl" id="ENSCPBT00000029998.1">
    <property type="protein sequence ID" value="ENSCPBP00000025469.1"/>
    <property type="gene ID" value="ENSCPBG00000018108.1"/>
</dbReference>
<evidence type="ECO:0000256" key="3">
    <source>
        <dbReference type="ARBA" id="ARBA00022729"/>
    </source>
</evidence>
<proteinExistence type="inferred from homology"/>
<keyword evidence="4 5" id="KW-0472">Membrane</keyword>
<evidence type="ECO:0000256" key="4">
    <source>
        <dbReference type="ARBA" id="ARBA00023136"/>
    </source>
</evidence>
<dbReference type="InterPro" id="IPR001283">
    <property type="entry name" value="CRISP-related"/>
</dbReference>
<keyword evidence="3 6" id="KW-0732">Signal</keyword>
<dbReference type="PANTHER" id="PTHR10334">
    <property type="entry name" value="CYSTEINE-RICH SECRETORY PROTEIN-RELATED"/>
    <property type="match status" value="1"/>
</dbReference>
<keyword evidence="5" id="KW-1133">Transmembrane helix</keyword>
<dbReference type="PRINTS" id="PR00838">
    <property type="entry name" value="V5ALLERGEN"/>
</dbReference>
<dbReference type="Pfam" id="PF00188">
    <property type="entry name" value="CAP"/>
    <property type="match status" value="1"/>
</dbReference>
<dbReference type="InterPro" id="IPR035940">
    <property type="entry name" value="CAP_sf"/>
</dbReference>
<dbReference type="SUPFAM" id="SSF55797">
    <property type="entry name" value="PR-1-like"/>
    <property type="match status" value="1"/>
</dbReference>
<gene>
    <name evidence="8" type="primary">GLIPR1</name>
</gene>
<dbReference type="GO" id="GO:0016020">
    <property type="term" value="C:membrane"/>
    <property type="evidence" value="ECO:0007669"/>
    <property type="project" value="UniProtKB-SubCell"/>
</dbReference>
<feature type="transmembrane region" description="Helical" evidence="5">
    <location>
        <begin position="291"/>
        <end position="311"/>
    </location>
</feature>
<feature type="signal peptide" evidence="6">
    <location>
        <begin position="1"/>
        <end position="21"/>
    </location>
</feature>
<reference evidence="8" key="1">
    <citation type="submission" date="2025-08" db="UniProtKB">
        <authorList>
            <consortium name="Ensembl"/>
        </authorList>
    </citation>
    <scope>IDENTIFICATION</scope>
</reference>